<dbReference type="Pfam" id="PF13591">
    <property type="entry name" value="MerR_2"/>
    <property type="match status" value="1"/>
</dbReference>
<proteinExistence type="predicted"/>
<evidence type="ECO:0000313" key="2">
    <source>
        <dbReference type="Proteomes" id="UP001597545"/>
    </source>
</evidence>
<comment type="caution">
    <text evidence="1">The sequence shown here is derived from an EMBL/GenBank/DDBJ whole genome shotgun (WGS) entry which is preliminary data.</text>
</comment>
<gene>
    <name evidence="1" type="ORF">ACFSR5_11070</name>
</gene>
<keyword evidence="2" id="KW-1185">Reference proteome</keyword>
<name>A0ABW5KGS8_9SPHI</name>
<reference evidence="2" key="1">
    <citation type="journal article" date="2019" name="Int. J. Syst. Evol. Microbiol.">
        <title>The Global Catalogue of Microorganisms (GCM) 10K type strain sequencing project: providing services to taxonomists for standard genome sequencing and annotation.</title>
        <authorList>
            <consortium name="The Broad Institute Genomics Platform"/>
            <consortium name="The Broad Institute Genome Sequencing Center for Infectious Disease"/>
            <person name="Wu L."/>
            <person name="Ma J."/>
        </authorList>
    </citation>
    <scope>NUCLEOTIDE SEQUENCE [LARGE SCALE GENOMIC DNA]</scope>
    <source>
        <strain evidence="2">KCTC 42662</strain>
    </source>
</reference>
<dbReference type="EMBL" id="JBHULR010000004">
    <property type="protein sequence ID" value="MFD2548186.1"/>
    <property type="molecule type" value="Genomic_DNA"/>
</dbReference>
<dbReference type="Proteomes" id="UP001597545">
    <property type="component" value="Unassembled WGS sequence"/>
</dbReference>
<dbReference type="Gene3D" id="1.10.1660.10">
    <property type="match status" value="1"/>
</dbReference>
<evidence type="ECO:0000313" key="1">
    <source>
        <dbReference type="EMBL" id="MFD2548186.1"/>
    </source>
</evidence>
<protein>
    <submittedName>
        <fullName evidence="1">Chaperone modulator CbpM</fullName>
    </submittedName>
</protein>
<sequence length="94" mass="11403">MKTTWIRVSDICKSHQIEIRFIHELSENGLIELFVEEEEEFLEEEQLRPLEQFAAWHYDLDINLQGIEVARHLLTKIEYLQAEVERLRTDKHIR</sequence>
<organism evidence="1 2">
    <name type="scientific">Sphingobacterium suaedae</name>
    <dbReference type="NCBI Taxonomy" id="1686402"/>
    <lineage>
        <taxon>Bacteria</taxon>
        <taxon>Pseudomonadati</taxon>
        <taxon>Bacteroidota</taxon>
        <taxon>Sphingobacteriia</taxon>
        <taxon>Sphingobacteriales</taxon>
        <taxon>Sphingobacteriaceae</taxon>
        <taxon>Sphingobacterium</taxon>
    </lineage>
</organism>
<accession>A0ABW5KGS8</accession>
<dbReference type="RefSeq" id="WP_380903697.1">
    <property type="nucleotide sequence ID" value="NZ_JBHUEG010000001.1"/>
</dbReference>